<feature type="compositionally biased region" description="Basic and acidic residues" evidence="1">
    <location>
        <begin position="87"/>
        <end position="96"/>
    </location>
</feature>
<dbReference type="Pfam" id="PF11298">
    <property type="entry name" value="DUF3099"/>
    <property type="match status" value="1"/>
</dbReference>
<evidence type="ECO:0000256" key="1">
    <source>
        <dbReference type="SAM" id="MobiDB-lite"/>
    </source>
</evidence>
<accession>A0A644ZQZ4</accession>
<proteinExistence type="predicted"/>
<sequence>MMSLRVICFIAAVFLHGVWRWIAVAGAAFLPAIAVVIANAVDLRLNKGQQLPDVPPEEPGHAALEGPDAAPPVIIPGESEPAPGSDQDNKDDKGTDSPDAGAPGK</sequence>
<name>A0A644ZQZ4_9ZZZZ</name>
<comment type="caution">
    <text evidence="2">The sequence shown here is derived from an EMBL/GenBank/DDBJ whole genome shotgun (WGS) entry which is preliminary data.</text>
</comment>
<gene>
    <name evidence="2" type="ORF">SDC9_87712</name>
</gene>
<evidence type="ECO:0008006" key="3">
    <source>
        <dbReference type="Google" id="ProtNLM"/>
    </source>
</evidence>
<reference evidence="2" key="1">
    <citation type="submission" date="2019-08" db="EMBL/GenBank/DDBJ databases">
        <authorList>
            <person name="Kucharzyk K."/>
            <person name="Murdoch R.W."/>
            <person name="Higgins S."/>
            <person name="Loffler F."/>
        </authorList>
    </citation>
    <scope>NUCLEOTIDE SEQUENCE</scope>
</reference>
<feature type="region of interest" description="Disordered" evidence="1">
    <location>
        <begin position="49"/>
        <end position="105"/>
    </location>
</feature>
<protein>
    <recommendedName>
        <fullName evidence="3">DUF3099 domain-containing protein</fullName>
    </recommendedName>
</protein>
<dbReference type="AlphaFoldDB" id="A0A644ZQZ4"/>
<evidence type="ECO:0000313" key="2">
    <source>
        <dbReference type="EMBL" id="MPM41063.1"/>
    </source>
</evidence>
<organism evidence="2">
    <name type="scientific">bioreactor metagenome</name>
    <dbReference type="NCBI Taxonomy" id="1076179"/>
    <lineage>
        <taxon>unclassified sequences</taxon>
        <taxon>metagenomes</taxon>
        <taxon>ecological metagenomes</taxon>
    </lineage>
</organism>
<dbReference type="EMBL" id="VSSQ01009231">
    <property type="protein sequence ID" value="MPM41063.1"/>
    <property type="molecule type" value="Genomic_DNA"/>
</dbReference>
<dbReference type="InterPro" id="IPR021449">
    <property type="entry name" value="DUF3099"/>
</dbReference>